<evidence type="ECO:0000256" key="8">
    <source>
        <dbReference type="ARBA" id="ARBA00023012"/>
    </source>
</evidence>
<dbReference type="InterPro" id="IPR036890">
    <property type="entry name" value="HATPase_C_sf"/>
</dbReference>
<dbReference type="SMART" id="SM00387">
    <property type="entry name" value="HATPase_c"/>
    <property type="match status" value="1"/>
</dbReference>
<dbReference type="CDD" id="cd00082">
    <property type="entry name" value="HisKA"/>
    <property type="match status" value="1"/>
</dbReference>
<organism evidence="10 11">
    <name type="scientific">Parasutterella excrementihominis</name>
    <dbReference type="NCBI Taxonomy" id="487175"/>
    <lineage>
        <taxon>Bacteria</taxon>
        <taxon>Pseudomonadati</taxon>
        <taxon>Pseudomonadota</taxon>
        <taxon>Betaproteobacteria</taxon>
        <taxon>Burkholderiales</taxon>
        <taxon>Sutterellaceae</taxon>
        <taxon>Parasutterella</taxon>
    </lineage>
</organism>
<dbReference type="SUPFAM" id="SSF47384">
    <property type="entry name" value="Homodimeric domain of signal transducing histidine kinase"/>
    <property type="match status" value="1"/>
</dbReference>
<dbReference type="EMBL" id="WNCL01000080">
    <property type="protein sequence ID" value="MTU44454.1"/>
    <property type="molecule type" value="Genomic_DNA"/>
</dbReference>
<comment type="catalytic activity">
    <reaction evidence="1">
        <text>ATP + protein L-histidine = ADP + protein N-phospho-L-histidine.</text>
        <dbReference type="EC" id="2.7.13.3"/>
    </reaction>
</comment>
<protein>
    <recommendedName>
        <fullName evidence="2">histidine kinase</fullName>
        <ecNumber evidence="2">2.7.13.3</ecNumber>
    </recommendedName>
</protein>
<proteinExistence type="predicted"/>
<evidence type="ECO:0000313" key="10">
    <source>
        <dbReference type="EMBL" id="MTU44454.1"/>
    </source>
</evidence>
<evidence type="ECO:0000313" key="11">
    <source>
        <dbReference type="Proteomes" id="UP000462362"/>
    </source>
</evidence>
<dbReference type="PROSITE" id="PS50109">
    <property type="entry name" value="HIS_KIN"/>
    <property type="match status" value="1"/>
</dbReference>
<gene>
    <name evidence="10" type="ORF">GMD42_12785</name>
</gene>
<evidence type="ECO:0000256" key="7">
    <source>
        <dbReference type="ARBA" id="ARBA00022840"/>
    </source>
</evidence>
<name>A0A6I3SC30_9BURK</name>
<evidence type="ECO:0000256" key="3">
    <source>
        <dbReference type="ARBA" id="ARBA00022553"/>
    </source>
</evidence>
<comment type="caution">
    <text evidence="10">The sequence shown here is derived from an EMBL/GenBank/DDBJ whole genome shotgun (WGS) entry which is preliminary data.</text>
</comment>
<dbReference type="AlphaFoldDB" id="A0A6I3SC30"/>
<evidence type="ECO:0000256" key="4">
    <source>
        <dbReference type="ARBA" id="ARBA00022679"/>
    </source>
</evidence>
<dbReference type="Gene3D" id="3.40.190.10">
    <property type="entry name" value="Periplasmic binding protein-like II"/>
    <property type="match status" value="1"/>
</dbReference>
<evidence type="ECO:0000256" key="2">
    <source>
        <dbReference type="ARBA" id="ARBA00012438"/>
    </source>
</evidence>
<sequence>MYFNKRKRAPKILKLLVVVLSLGASICFSADKTDIRVGIIDSFNPEFATTTLEPTLRYLNQKLPNYHFVAVPLNSVNPKKELKNNPIDFLISSAGTFHELSISIGIVHIATRKTILSDDPSASEGAAFVTLAKRADLIELKDLQGKVAAASQPNSFDGWLVGQHELFKNGLNPEKFFKRSVFTHFQFPDALMLLIQGEADVAILSACVLEELSQEGLIESSDFKVISQKPRDVLKCARSTDLYPGIVFAARENIPPKLMWEVTSSLISMPPTNDYEWTIASRFSKVDELFRDLQLGPYQYLKDWSPAGIFKRFKTEILLTCGLLLLLILNSLYLRRTVARRTLQVRRTLNRQIKIEKEYRDSRNRLAQMEKFGVINQMSGMLAHEVQQPLMAINNYLAGLRVYLKSKGFSDAVTEQAIGSLEHNSERIGSIVTRVRGYAKQKKGEMKSCDLTAIALSALNVLKALKFEHVEVTSDLPSEARVVGDPLELELLIINLLKNACSAVEKQPKPIVDLKIGNLDDSHWCLSVSDNGPTLDDKSFARLKTLGDSVKPEGMGIGLSIVRGIADKHGAELEFIRLPKGGICSRVVIDKEECK</sequence>
<dbReference type="RefSeq" id="WP_155166110.1">
    <property type="nucleotide sequence ID" value="NZ_CATZBL010000015.1"/>
</dbReference>
<dbReference type="Pfam" id="PF02518">
    <property type="entry name" value="HATPase_c"/>
    <property type="match status" value="1"/>
</dbReference>
<dbReference type="Pfam" id="PF12974">
    <property type="entry name" value="Phosphonate-bd"/>
    <property type="match status" value="1"/>
</dbReference>
<dbReference type="PANTHER" id="PTHR43065">
    <property type="entry name" value="SENSOR HISTIDINE KINASE"/>
    <property type="match status" value="1"/>
</dbReference>
<dbReference type="Proteomes" id="UP000462362">
    <property type="component" value="Unassembled WGS sequence"/>
</dbReference>
<dbReference type="EC" id="2.7.13.3" evidence="2"/>
<keyword evidence="6" id="KW-0418">Kinase</keyword>
<dbReference type="GO" id="GO:0000155">
    <property type="term" value="F:phosphorelay sensor kinase activity"/>
    <property type="evidence" value="ECO:0007669"/>
    <property type="project" value="InterPro"/>
</dbReference>
<keyword evidence="3" id="KW-0597">Phosphoprotein</keyword>
<dbReference type="InterPro" id="IPR003661">
    <property type="entry name" value="HisK_dim/P_dom"/>
</dbReference>
<keyword evidence="5" id="KW-0547">Nucleotide-binding</keyword>
<dbReference type="Gene3D" id="3.30.565.10">
    <property type="entry name" value="Histidine kinase-like ATPase, C-terminal domain"/>
    <property type="match status" value="1"/>
</dbReference>
<evidence type="ECO:0000256" key="5">
    <source>
        <dbReference type="ARBA" id="ARBA00022741"/>
    </source>
</evidence>
<accession>A0A6I3SC30</accession>
<keyword evidence="7" id="KW-0067">ATP-binding</keyword>
<evidence type="ECO:0000256" key="6">
    <source>
        <dbReference type="ARBA" id="ARBA00022777"/>
    </source>
</evidence>
<dbReference type="GO" id="GO:0005524">
    <property type="term" value="F:ATP binding"/>
    <property type="evidence" value="ECO:0007669"/>
    <property type="project" value="UniProtKB-KW"/>
</dbReference>
<reference evidence="10 11" key="1">
    <citation type="journal article" date="2019" name="Nat. Med.">
        <title>A library of human gut bacterial isolates paired with longitudinal multiomics data enables mechanistic microbiome research.</title>
        <authorList>
            <person name="Poyet M."/>
            <person name="Groussin M."/>
            <person name="Gibbons S.M."/>
            <person name="Avila-Pacheco J."/>
            <person name="Jiang X."/>
            <person name="Kearney S.M."/>
            <person name="Perrotta A.R."/>
            <person name="Berdy B."/>
            <person name="Zhao S."/>
            <person name="Lieberman T.D."/>
            <person name="Swanson P.K."/>
            <person name="Smith M."/>
            <person name="Roesemann S."/>
            <person name="Alexander J.E."/>
            <person name="Rich S.A."/>
            <person name="Livny J."/>
            <person name="Vlamakis H."/>
            <person name="Clish C."/>
            <person name="Bullock K."/>
            <person name="Deik A."/>
            <person name="Scott J."/>
            <person name="Pierce K.A."/>
            <person name="Xavier R.J."/>
            <person name="Alm E.J."/>
        </authorList>
    </citation>
    <scope>NUCLEOTIDE SEQUENCE [LARGE SCALE GENOMIC DNA]</scope>
    <source>
        <strain evidence="10 11">BIOML-A2</strain>
    </source>
</reference>
<evidence type="ECO:0000259" key="9">
    <source>
        <dbReference type="PROSITE" id="PS50109"/>
    </source>
</evidence>
<keyword evidence="4" id="KW-0808">Transferase</keyword>
<dbReference type="InterPro" id="IPR005467">
    <property type="entry name" value="His_kinase_dom"/>
</dbReference>
<feature type="domain" description="Histidine kinase" evidence="9">
    <location>
        <begin position="381"/>
        <end position="593"/>
    </location>
</feature>
<dbReference type="SUPFAM" id="SSF55874">
    <property type="entry name" value="ATPase domain of HSP90 chaperone/DNA topoisomerase II/histidine kinase"/>
    <property type="match status" value="1"/>
</dbReference>
<dbReference type="PANTHER" id="PTHR43065:SF10">
    <property type="entry name" value="PEROXIDE STRESS-ACTIVATED HISTIDINE KINASE MAK3"/>
    <property type="match status" value="1"/>
</dbReference>
<keyword evidence="8" id="KW-0902">Two-component regulatory system</keyword>
<dbReference type="InterPro" id="IPR036097">
    <property type="entry name" value="HisK_dim/P_sf"/>
</dbReference>
<dbReference type="SMART" id="SM00388">
    <property type="entry name" value="HisKA"/>
    <property type="match status" value="1"/>
</dbReference>
<evidence type="ECO:0000256" key="1">
    <source>
        <dbReference type="ARBA" id="ARBA00000085"/>
    </source>
</evidence>
<dbReference type="SUPFAM" id="SSF53850">
    <property type="entry name" value="Periplasmic binding protein-like II"/>
    <property type="match status" value="1"/>
</dbReference>
<dbReference type="Gene3D" id="1.10.287.130">
    <property type="match status" value="1"/>
</dbReference>
<dbReference type="InterPro" id="IPR003594">
    <property type="entry name" value="HATPase_dom"/>
</dbReference>